<gene>
    <name evidence="2" type="primary">RvY_02031-1</name>
    <name evidence="2" type="synonym">RvY_02031.1</name>
    <name evidence="2" type="ORF">RvY_02031</name>
</gene>
<dbReference type="PROSITE" id="PS50003">
    <property type="entry name" value="PH_DOMAIN"/>
    <property type="match status" value="1"/>
</dbReference>
<evidence type="ECO:0000313" key="3">
    <source>
        <dbReference type="Proteomes" id="UP000186922"/>
    </source>
</evidence>
<dbReference type="OrthoDB" id="7433202at2759"/>
<evidence type="ECO:0000259" key="1">
    <source>
        <dbReference type="PROSITE" id="PS50003"/>
    </source>
</evidence>
<organism evidence="2 3">
    <name type="scientific">Ramazzottius varieornatus</name>
    <name type="common">Water bear</name>
    <name type="synonym">Tardigrade</name>
    <dbReference type="NCBI Taxonomy" id="947166"/>
    <lineage>
        <taxon>Eukaryota</taxon>
        <taxon>Metazoa</taxon>
        <taxon>Ecdysozoa</taxon>
        <taxon>Tardigrada</taxon>
        <taxon>Eutardigrada</taxon>
        <taxon>Parachela</taxon>
        <taxon>Hypsibioidea</taxon>
        <taxon>Ramazzottiidae</taxon>
        <taxon>Ramazzottius</taxon>
    </lineage>
</organism>
<name>A0A1D1UIC4_RAMVA</name>
<accession>A0A1D1UIC4</accession>
<dbReference type="InterPro" id="IPR001849">
    <property type="entry name" value="PH_domain"/>
</dbReference>
<protein>
    <recommendedName>
        <fullName evidence="1">PH domain-containing protein</fullName>
    </recommendedName>
</protein>
<comment type="caution">
    <text evidence="2">The sequence shown here is derived from an EMBL/GenBank/DDBJ whole genome shotgun (WGS) entry which is preliminary data.</text>
</comment>
<keyword evidence="3" id="KW-1185">Reference proteome</keyword>
<proteinExistence type="predicted"/>
<reference evidence="2 3" key="1">
    <citation type="journal article" date="2016" name="Nat. Commun.">
        <title>Extremotolerant tardigrade genome and improved radiotolerance of human cultured cells by tardigrade-unique protein.</title>
        <authorList>
            <person name="Hashimoto T."/>
            <person name="Horikawa D.D."/>
            <person name="Saito Y."/>
            <person name="Kuwahara H."/>
            <person name="Kozuka-Hata H."/>
            <person name="Shin-I T."/>
            <person name="Minakuchi Y."/>
            <person name="Ohishi K."/>
            <person name="Motoyama A."/>
            <person name="Aizu T."/>
            <person name="Enomoto A."/>
            <person name="Kondo K."/>
            <person name="Tanaka S."/>
            <person name="Hara Y."/>
            <person name="Koshikawa S."/>
            <person name="Sagara H."/>
            <person name="Miura T."/>
            <person name="Yokobori S."/>
            <person name="Miyagawa K."/>
            <person name="Suzuki Y."/>
            <person name="Kubo T."/>
            <person name="Oyama M."/>
            <person name="Kohara Y."/>
            <person name="Fujiyama A."/>
            <person name="Arakawa K."/>
            <person name="Katayama T."/>
            <person name="Toyoda A."/>
            <person name="Kunieda T."/>
        </authorList>
    </citation>
    <scope>NUCLEOTIDE SEQUENCE [LARGE SCALE GENOMIC DNA]</scope>
    <source>
        <strain evidence="2 3">YOKOZUNA-1</strain>
    </source>
</reference>
<feature type="domain" description="PH" evidence="1">
    <location>
        <begin position="1"/>
        <end position="46"/>
    </location>
</feature>
<sequence>MWDTPIVERQFRVLLEQSTPTEKARLHAVSSKESGAWLDALPVSVLGLRIGAKLCEPHACRCGVQVDGLGRHGLACKNSAGRHSRHDALNDIIHRALTSCQVYNIREPNGLLRDDGRRPDGLTLVPWCQGKALAWDVTVVDTLTQTYLQGSTERVGFAASQAEEKKRSMYVELEGRYLFCAVGFETFGVFGNEARDLIQKIGKKIMDSTAKEQHKRNAERGYGYTLAQSAHPVTQVRQNVKFGV</sequence>
<evidence type="ECO:0000313" key="2">
    <source>
        <dbReference type="EMBL" id="GAU89484.1"/>
    </source>
</evidence>
<dbReference type="Proteomes" id="UP000186922">
    <property type="component" value="Unassembled WGS sequence"/>
</dbReference>
<dbReference type="EMBL" id="BDGG01000001">
    <property type="protein sequence ID" value="GAU89484.1"/>
    <property type="molecule type" value="Genomic_DNA"/>
</dbReference>
<dbReference type="AlphaFoldDB" id="A0A1D1UIC4"/>